<evidence type="ECO:0000256" key="3">
    <source>
        <dbReference type="ARBA" id="ARBA00022741"/>
    </source>
</evidence>
<dbReference type="Gene3D" id="2.60.40.790">
    <property type="match status" value="1"/>
</dbReference>
<organism evidence="10 11">
    <name type="scientific">Austrofundulus limnaeus</name>
    <name type="common">Annual killifish</name>
    <dbReference type="NCBI Taxonomy" id="52670"/>
    <lineage>
        <taxon>Eukaryota</taxon>
        <taxon>Metazoa</taxon>
        <taxon>Chordata</taxon>
        <taxon>Craniata</taxon>
        <taxon>Vertebrata</taxon>
        <taxon>Euteleostomi</taxon>
        <taxon>Actinopterygii</taxon>
        <taxon>Neopterygii</taxon>
        <taxon>Teleostei</taxon>
        <taxon>Neoteleostei</taxon>
        <taxon>Acanthomorphata</taxon>
        <taxon>Ovalentaria</taxon>
        <taxon>Atherinomorphae</taxon>
        <taxon>Cyprinodontiformes</taxon>
        <taxon>Rivulidae</taxon>
        <taxon>Austrofundulus</taxon>
    </lineage>
</organism>
<dbReference type="CDD" id="cd20435">
    <property type="entry name" value="Tudor_TDRD12_rpt2"/>
    <property type="match status" value="1"/>
</dbReference>
<dbReference type="SUPFAM" id="SSF63748">
    <property type="entry name" value="Tudor/PWWP/MBT"/>
    <property type="match status" value="1"/>
</dbReference>
<dbReference type="InterPro" id="IPR008978">
    <property type="entry name" value="HSP20-like_chaperone"/>
</dbReference>
<gene>
    <name evidence="11" type="primary">tdrd12</name>
</gene>
<dbReference type="AlphaFoldDB" id="A0A2I4CX67"/>
<dbReference type="PANTHER" id="PTHR22655">
    <property type="entry name" value="ATP-DEPENDENT RNA HELICASE TDRD12-RELATED"/>
    <property type="match status" value="1"/>
</dbReference>
<feature type="domain" description="CS" evidence="9">
    <location>
        <begin position="894"/>
        <end position="980"/>
    </location>
</feature>
<evidence type="ECO:0000256" key="5">
    <source>
        <dbReference type="ARBA" id="ARBA00022806"/>
    </source>
</evidence>
<dbReference type="KEGG" id="alim:106532949"/>
<dbReference type="InterPro" id="IPR002999">
    <property type="entry name" value="Tudor"/>
</dbReference>
<keyword evidence="4" id="KW-0378">Hydrolase</keyword>
<evidence type="ECO:0000256" key="7">
    <source>
        <dbReference type="ARBA" id="ARBA00047984"/>
    </source>
</evidence>
<dbReference type="GO" id="GO:0016787">
    <property type="term" value="F:hydrolase activity"/>
    <property type="evidence" value="ECO:0007669"/>
    <property type="project" value="UniProtKB-KW"/>
</dbReference>
<reference evidence="11" key="1">
    <citation type="submission" date="2025-08" db="UniProtKB">
        <authorList>
            <consortium name="RefSeq"/>
        </authorList>
    </citation>
    <scope>IDENTIFICATION</scope>
    <source>
        <strain evidence="11">Quisiro</strain>
        <tissue evidence="11">Liver</tissue>
    </source>
</reference>
<dbReference type="InterPro" id="IPR027417">
    <property type="entry name" value="P-loop_NTPase"/>
</dbReference>
<dbReference type="STRING" id="52670.A0A2I4CX67"/>
<dbReference type="CTD" id="91646"/>
<comment type="catalytic activity">
    <reaction evidence="7">
        <text>ATP + H2O = ADP + phosphate + H(+)</text>
        <dbReference type="Rhea" id="RHEA:13065"/>
        <dbReference type="ChEBI" id="CHEBI:15377"/>
        <dbReference type="ChEBI" id="CHEBI:15378"/>
        <dbReference type="ChEBI" id="CHEBI:30616"/>
        <dbReference type="ChEBI" id="CHEBI:43474"/>
        <dbReference type="ChEBI" id="CHEBI:456216"/>
        <dbReference type="EC" id="3.6.4.13"/>
    </reaction>
</comment>
<dbReference type="Gene3D" id="2.30.30.140">
    <property type="match status" value="1"/>
</dbReference>
<dbReference type="EC" id="3.6.4.13" evidence="1"/>
<protein>
    <recommendedName>
        <fullName evidence="1">RNA helicase</fullName>
        <ecNumber evidence="1">3.6.4.13</ecNumber>
    </recommendedName>
</protein>
<evidence type="ECO:0000256" key="1">
    <source>
        <dbReference type="ARBA" id="ARBA00012552"/>
    </source>
</evidence>
<evidence type="ECO:0000313" key="11">
    <source>
        <dbReference type="RefSeq" id="XP_013884582.1"/>
    </source>
</evidence>
<proteinExistence type="predicted"/>
<dbReference type="GO" id="GO:0005524">
    <property type="term" value="F:ATP binding"/>
    <property type="evidence" value="ECO:0007669"/>
    <property type="project" value="UniProtKB-KW"/>
</dbReference>
<dbReference type="FunFam" id="3.40.50.300:FF:001416">
    <property type="entry name" value="Tudor domain containing 12"/>
    <property type="match status" value="1"/>
</dbReference>
<feature type="domain" description="Tudor" evidence="8">
    <location>
        <begin position="570"/>
        <end position="634"/>
    </location>
</feature>
<evidence type="ECO:0000259" key="9">
    <source>
        <dbReference type="PROSITE" id="PS51203"/>
    </source>
</evidence>
<dbReference type="PROSITE" id="PS50304">
    <property type="entry name" value="TUDOR"/>
    <property type="match status" value="1"/>
</dbReference>
<evidence type="ECO:0000313" key="10">
    <source>
        <dbReference type="Proteomes" id="UP000192220"/>
    </source>
</evidence>
<dbReference type="PROSITE" id="PS51203">
    <property type="entry name" value="CS"/>
    <property type="match status" value="1"/>
</dbReference>
<accession>A0A2I4CX67</accession>
<dbReference type="Proteomes" id="UP000192220">
    <property type="component" value="Unplaced"/>
</dbReference>
<evidence type="ECO:0000259" key="8">
    <source>
        <dbReference type="PROSITE" id="PS50304"/>
    </source>
</evidence>
<dbReference type="PANTHER" id="PTHR22655:SF2">
    <property type="entry name" value="ATP-DEPENDENT RNA HELICASE TDRD12-RELATED"/>
    <property type="match status" value="1"/>
</dbReference>
<dbReference type="GO" id="GO:0003724">
    <property type="term" value="F:RNA helicase activity"/>
    <property type="evidence" value="ECO:0007669"/>
    <property type="project" value="UniProtKB-EC"/>
</dbReference>
<keyword evidence="6" id="KW-0067">ATP-binding</keyword>
<evidence type="ECO:0000256" key="2">
    <source>
        <dbReference type="ARBA" id="ARBA00022737"/>
    </source>
</evidence>
<dbReference type="Pfam" id="PF00567">
    <property type="entry name" value="TUDOR"/>
    <property type="match status" value="1"/>
</dbReference>
<keyword evidence="10" id="KW-1185">Reference proteome</keyword>
<keyword evidence="2" id="KW-0677">Repeat</keyword>
<keyword evidence="5 11" id="KW-0347">Helicase</keyword>
<sequence>MGQEAGRTWTTEEVRVCSRFLEWLNPEPLNPDPDAADVVISPSDPRKSGILVHSTHLLEPCSSLEDAPITDVLRQVLKTKNYCTLSPSDRYSWPAVARGHNTVIISHNAEQPLSYLAPLLSHIQLNSIFTSLTYSLGPIAVLLCPGWERAQVVYDLLEESKVSKTLRPVISVLGTGKNEAKAVKIPKNCLLLVTTPFTLVRLLSCHCFLFLRMCHLILDEAEEIFALGSDQMETVLKHFQKVTCSDENVFCPKQLVVVARRWTSHLESLIGNHMPSPYTIISVPEEAALYGNVQQVILMTVESSKMAALLGVLDFNPVVGQKSLIVTNSAQEVEEVFKAVSNKSAFCLKTHEGLTHQFDFVMEQWRKDIGSGTQVILVTTNDCLKCLSIRDATCLIHYGFPTSPKVFGSRLFCMAENFRNLCEGVCSQDQTGHNSQVCRSVLLLSEKNASHVVGVLRYLKRTNALLPPELLAFAQGVQVAREDQKMDRPLCSYLKSFGFCRDSSVCPDRHQFHSQLDQSVLPSSGVIEVVPLFIKSASVFSGRMVRKDDKCFNLMASGMASYYADKKPGATELLEGCLYAVQEDDVFHRVKILSIPKCGDCLFFAVLVDFIDVGKEEEVKSHQILQLPEQFQSLPGQAIEMVICRVKPADAEKDWHPKVTRAISQKIRGLQHQSRVVLSLGNTVFLDCMVRLTKVPGMKTLINEYNVQSEILNTGMAVSNPDHLNLLRALCEGDLVNKDTENTSRLEEDSVSVQVKIKTDRAADDTPVSTPDPLLSLKAPTNHFTVQTPSLSVCESASRQKDISTSELVQSTFTDGGQSSGAGAWQPRLVSVPQGHYISLPFSSSARDGEECCTSDTAVSLHLLENGLPEDPHHNNTKHVFDHNKDDNSNSTISFHPQVVWHQTLDSVILTVKLMNPECQLWDFYPDRVVYSGRVNGQIYRADLQLHQKIAADLCHLEMKSHEPVLKLVKQQQGYWEQLVTTKNIFVRYNMEYIDEDEDKVLNDTVFLEETGENNWYVNSGSGSESD</sequence>
<dbReference type="InParanoid" id="A0A2I4CX67"/>
<dbReference type="InterPro" id="IPR035437">
    <property type="entry name" value="SNase_OB-fold_sf"/>
</dbReference>
<dbReference type="GO" id="GO:0042078">
    <property type="term" value="P:germ-line stem cell division"/>
    <property type="evidence" value="ECO:0007669"/>
    <property type="project" value="TreeGrafter"/>
</dbReference>
<dbReference type="RefSeq" id="XP_013884582.1">
    <property type="nucleotide sequence ID" value="XM_014029128.1"/>
</dbReference>
<dbReference type="SUPFAM" id="SSF49764">
    <property type="entry name" value="HSP20-like chaperones"/>
    <property type="match status" value="1"/>
</dbReference>
<evidence type="ECO:0000256" key="4">
    <source>
        <dbReference type="ARBA" id="ARBA00022801"/>
    </source>
</evidence>
<dbReference type="CDD" id="cd06463">
    <property type="entry name" value="p23_like"/>
    <property type="match status" value="1"/>
</dbReference>
<dbReference type="Gene3D" id="2.40.50.90">
    <property type="match status" value="1"/>
</dbReference>
<dbReference type="Gene3D" id="3.40.50.300">
    <property type="entry name" value="P-loop containing nucleotide triphosphate hydrolases"/>
    <property type="match status" value="2"/>
</dbReference>
<dbReference type="InterPro" id="IPR007052">
    <property type="entry name" value="CS_dom"/>
</dbReference>
<dbReference type="OrthoDB" id="249932at2759"/>
<name>A0A2I4CX67_AUSLI</name>
<keyword evidence="3" id="KW-0547">Nucleotide-binding</keyword>
<dbReference type="SUPFAM" id="SSF52540">
    <property type="entry name" value="P-loop containing nucleoside triphosphate hydrolases"/>
    <property type="match status" value="2"/>
</dbReference>
<evidence type="ECO:0000256" key="6">
    <source>
        <dbReference type="ARBA" id="ARBA00022840"/>
    </source>
</evidence>